<name>A3XL78_LEEBM</name>
<dbReference type="Proteomes" id="UP000001601">
    <property type="component" value="Unassembled WGS sequence"/>
</dbReference>
<dbReference type="PROSITE" id="PS51257">
    <property type="entry name" value="PROKAR_LIPOPROTEIN"/>
    <property type="match status" value="1"/>
</dbReference>
<accession>A3XL78</accession>
<dbReference type="EMBL" id="AANC01000003">
    <property type="protein sequence ID" value="EAQ49696.1"/>
    <property type="molecule type" value="Genomic_DNA"/>
</dbReference>
<dbReference type="STRING" id="398720.MED217_01060"/>
<comment type="caution">
    <text evidence="3">The sequence shown here is derived from an EMBL/GenBank/DDBJ whole genome shotgun (WGS) entry which is preliminary data.</text>
</comment>
<dbReference type="eggNOG" id="ENOG50330B6">
    <property type="taxonomic scope" value="Bacteria"/>
</dbReference>
<feature type="domain" description="DUF4296" evidence="2">
    <location>
        <begin position="27"/>
        <end position="109"/>
    </location>
</feature>
<evidence type="ECO:0000259" key="2">
    <source>
        <dbReference type="Pfam" id="PF14129"/>
    </source>
</evidence>
<dbReference type="InterPro" id="IPR025381">
    <property type="entry name" value="DUF4296"/>
</dbReference>
<feature type="region of interest" description="Disordered" evidence="1">
    <location>
        <begin position="124"/>
        <end position="156"/>
    </location>
</feature>
<protein>
    <recommendedName>
        <fullName evidence="2">DUF4296 domain-containing protein</fullName>
    </recommendedName>
</protein>
<dbReference type="RefSeq" id="WP_009778607.1">
    <property type="nucleotide sequence ID" value="NZ_CH672395.1"/>
</dbReference>
<gene>
    <name evidence="3" type="ORF">MED217_01060</name>
</gene>
<dbReference type="OrthoDB" id="1525222at2"/>
<evidence type="ECO:0000313" key="4">
    <source>
        <dbReference type="Proteomes" id="UP000001601"/>
    </source>
</evidence>
<evidence type="ECO:0000256" key="1">
    <source>
        <dbReference type="SAM" id="MobiDB-lite"/>
    </source>
</evidence>
<dbReference type="Pfam" id="PF14129">
    <property type="entry name" value="DUF4296"/>
    <property type="match status" value="1"/>
</dbReference>
<organism evidence="3 4">
    <name type="scientific">Leeuwenhoekiella blandensis (strain CECT 7118 / CCUG 51940 / KCTC 22103 / MED217)</name>
    <name type="common">Flavobacterium sp. (strain MED217)</name>
    <dbReference type="NCBI Taxonomy" id="398720"/>
    <lineage>
        <taxon>Bacteria</taxon>
        <taxon>Pseudomonadati</taxon>
        <taxon>Bacteroidota</taxon>
        <taxon>Flavobacteriia</taxon>
        <taxon>Flavobacteriales</taxon>
        <taxon>Flavobacteriaceae</taxon>
        <taxon>Leeuwenhoekiella</taxon>
    </lineage>
</organism>
<reference evidence="3 4" key="1">
    <citation type="journal article" date="2007" name="Nature">
        <title>Light stimulates growth of proteorhodopsin-containing marine Flavobacteria.</title>
        <authorList>
            <person name="Gomez-Consarnau L."/>
            <person name="Gonzalez J.M."/>
            <person name="Coll-Llado M."/>
            <person name="Gourdon P."/>
            <person name="Pascher T."/>
            <person name="Neutze R."/>
            <person name="Pedros-Alio C."/>
            <person name="Pinhassi J."/>
        </authorList>
    </citation>
    <scope>NUCLEOTIDE SEQUENCE [LARGE SCALE GENOMIC DNA]</scope>
    <source>
        <strain evidence="3 4">MED217</strain>
    </source>
</reference>
<evidence type="ECO:0000313" key="3">
    <source>
        <dbReference type="EMBL" id="EAQ49696.1"/>
    </source>
</evidence>
<dbReference type="HOGENOM" id="CLU_128773_0_0_10"/>
<dbReference type="AlphaFoldDB" id="A3XL78"/>
<keyword evidence="4" id="KW-1185">Reference proteome</keyword>
<proteinExistence type="predicted"/>
<sequence length="156" mass="18306">MIKKGYILLLFMLAVLSCHDIERPQKPDNFIEREKMTDILYDISLLRALKTYSVNDMRALGIEPDSFIYDKYEIDSLQLAQSIDYYSVNFNEYIAMWEEVSTRLTAQRDEIQFKQNDLDSIRIEESKRRRDSIKKANTPMPDRPLKTDSLIAPVSS</sequence>